<evidence type="ECO:0000259" key="1">
    <source>
        <dbReference type="Pfam" id="PF01965"/>
    </source>
</evidence>
<sequence>MSTPRGYTSFPSSADLFYFCTTSSTSEEDLNLHYAPPSKSSLRVGVLILGHDQVQLIDLAVVDMLANIGRNRIANLNAPASTIDRAVDEIDIRYVSESGEGSFPITSGARMPVTNSFEDAPQFDIIVIPGSFTSSELSTSALAFLTAQCSNQGMLAAMCIASGIVHLAQTGLLRQKRCTGPPSQLPSLRQRFPEAGWTEMPWTRHEQLWSSGSAITALDMVAAFLREYFWDRSEVVECALAAAGIAPLDTYDE</sequence>
<dbReference type="InterPro" id="IPR002818">
    <property type="entry name" value="DJ-1/PfpI"/>
</dbReference>
<reference evidence="2 3" key="1">
    <citation type="journal article" date="2018" name="Sci. Rep.">
        <title>Comparative genomics provides insights into the lifestyle and reveals functional heterogeneity of dark septate endophytic fungi.</title>
        <authorList>
            <person name="Knapp D.G."/>
            <person name="Nemeth J.B."/>
            <person name="Barry K."/>
            <person name="Hainaut M."/>
            <person name="Henrissat B."/>
            <person name="Johnson J."/>
            <person name="Kuo A."/>
            <person name="Lim J.H.P."/>
            <person name="Lipzen A."/>
            <person name="Nolan M."/>
            <person name="Ohm R.A."/>
            <person name="Tamas L."/>
            <person name="Grigoriev I.V."/>
            <person name="Spatafora J.W."/>
            <person name="Nagy L.G."/>
            <person name="Kovacs G.M."/>
        </authorList>
    </citation>
    <scope>NUCLEOTIDE SEQUENCE [LARGE SCALE GENOMIC DNA]</scope>
    <source>
        <strain evidence="2 3">DSE2036</strain>
    </source>
</reference>
<feature type="domain" description="DJ-1/PfpI" evidence="1">
    <location>
        <begin position="78"/>
        <end position="226"/>
    </location>
</feature>
<dbReference type="InterPro" id="IPR052158">
    <property type="entry name" value="INH-QAR"/>
</dbReference>
<dbReference type="EMBL" id="KZ805302">
    <property type="protein sequence ID" value="PVI07758.1"/>
    <property type="molecule type" value="Genomic_DNA"/>
</dbReference>
<keyword evidence="2" id="KW-0315">Glutamine amidotransferase</keyword>
<dbReference type="InterPro" id="IPR029062">
    <property type="entry name" value="Class_I_gatase-like"/>
</dbReference>
<dbReference type="SUPFAM" id="SSF52317">
    <property type="entry name" value="Class I glutamine amidotransferase-like"/>
    <property type="match status" value="1"/>
</dbReference>
<dbReference type="Pfam" id="PF01965">
    <property type="entry name" value="DJ-1_PfpI"/>
    <property type="match status" value="1"/>
</dbReference>
<dbReference type="PANTHER" id="PTHR43130">
    <property type="entry name" value="ARAC-FAMILY TRANSCRIPTIONAL REGULATOR"/>
    <property type="match status" value="1"/>
</dbReference>
<protein>
    <submittedName>
        <fullName evidence="2">Class I glutamine amidotransferase-like protein</fullName>
    </submittedName>
</protein>
<keyword evidence="3" id="KW-1185">Reference proteome</keyword>
<accession>A0A2V1EAX9</accession>
<keyword evidence="2" id="KW-0808">Transferase</keyword>
<dbReference type="Gene3D" id="3.40.50.880">
    <property type="match status" value="1"/>
</dbReference>
<organism evidence="2 3">
    <name type="scientific">Periconia macrospinosa</name>
    <dbReference type="NCBI Taxonomy" id="97972"/>
    <lineage>
        <taxon>Eukaryota</taxon>
        <taxon>Fungi</taxon>
        <taxon>Dikarya</taxon>
        <taxon>Ascomycota</taxon>
        <taxon>Pezizomycotina</taxon>
        <taxon>Dothideomycetes</taxon>
        <taxon>Pleosporomycetidae</taxon>
        <taxon>Pleosporales</taxon>
        <taxon>Massarineae</taxon>
        <taxon>Periconiaceae</taxon>
        <taxon>Periconia</taxon>
    </lineage>
</organism>
<name>A0A2V1EAX9_9PLEO</name>
<evidence type="ECO:0000313" key="3">
    <source>
        <dbReference type="Proteomes" id="UP000244855"/>
    </source>
</evidence>
<dbReference type="OrthoDB" id="543156at2759"/>
<gene>
    <name evidence="2" type="ORF">DM02DRAFT_637627</name>
</gene>
<evidence type="ECO:0000313" key="2">
    <source>
        <dbReference type="EMBL" id="PVI07758.1"/>
    </source>
</evidence>
<dbReference type="GO" id="GO:0016740">
    <property type="term" value="F:transferase activity"/>
    <property type="evidence" value="ECO:0007669"/>
    <property type="project" value="UniProtKB-KW"/>
</dbReference>
<dbReference type="AlphaFoldDB" id="A0A2V1EAX9"/>
<dbReference type="PANTHER" id="PTHR43130:SF7">
    <property type="entry name" value="DJ-1_PFPI DOMAIN-CONTAINING PROTEIN"/>
    <property type="match status" value="1"/>
</dbReference>
<dbReference type="Proteomes" id="UP000244855">
    <property type="component" value="Unassembled WGS sequence"/>
</dbReference>
<proteinExistence type="predicted"/>